<evidence type="ECO:0000256" key="4">
    <source>
        <dbReference type="ARBA" id="ARBA00022679"/>
    </source>
</evidence>
<dbReference type="InterPro" id="IPR029028">
    <property type="entry name" value="Alpha/beta_knot_MTases"/>
</dbReference>
<dbReference type="SUPFAM" id="SSF75217">
    <property type="entry name" value="alpha/beta knot"/>
    <property type="match status" value="1"/>
</dbReference>
<dbReference type="GO" id="GO:0003723">
    <property type="term" value="F:RNA binding"/>
    <property type="evidence" value="ECO:0007669"/>
    <property type="project" value="InterPro"/>
</dbReference>
<evidence type="ECO:0000256" key="5">
    <source>
        <dbReference type="ARBA" id="ARBA00022691"/>
    </source>
</evidence>
<name>A0A6A6QLL9_9PEZI</name>
<dbReference type="Proteomes" id="UP000799750">
    <property type="component" value="Unassembled WGS sequence"/>
</dbReference>
<accession>A0A6A6QLL9</accession>
<protein>
    <submittedName>
        <fullName evidence="7">Alpha/beta knot</fullName>
    </submittedName>
</protein>
<dbReference type="GO" id="GO:0005739">
    <property type="term" value="C:mitochondrion"/>
    <property type="evidence" value="ECO:0007669"/>
    <property type="project" value="TreeGrafter"/>
</dbReference>
<dbReference type="PANTHER" id="PTHR46103:SF1">
    <property type="entry name" value="RRNA METHYLTRANSFERASE 1, MITOCHONDRIAL"/>
    <property type="match status" value="1"/>
</dbReference>
<proteinExistence type="inferred from homology"/>
<keyword evidence="3" id="KW-0489">Methyltransferase</keyword>
<dbReference type="GO" id="GO:0016435">
    <property type="term" value="F:rRNA (guanine) methyltransferase activity"/>
    <property type="evidence" value="ECO:0007669"/>
    <property type="project" value="TreeGrafter"/>
</dbReference>
<dbReference type="AlphaFoldDB" id="A0A6A6QLL9"/>
<keyword evidence="2" id="KW-0698">rRNA processing</keyword>
<comment type="similarity">
    <text evidence="1">Belongs to the class IV-like SAM-binding methyltransferase superfamily. RNA methyltransferase TrmH family.</text>
</comment>
<dbReference type="OrthoDB" id="270651at2759"/>
<sequence length="253" mass="26629">MDKMSSGRPHNGCIVEASPLPRPPIASLGAASMESNTFRVTLSHQSREDADINGSEEYYSYPSSGWRHPFVLYADGVTDEGNLGGIIRAAYFLGVDAIALPTRTSAPLTHVALKASVGAAEAIPIFAIADPTGFMKDSSEAGWRIYASDAPTPIASAPGGFGTQFDLTAASPFQHAHPLARHPTILMLGSEGSGIKSSLMARAHFKVGIRGARLIDEVGVDSLNVSTAAAVLCGEFMRRPPAPDKSGEEGFLF</sequence>
<feature type="domain" description="tRNA/rRNA methyltransferase SpoU type" evidence="6">
    <location>
        <begin position="70"/>
        <end position="233"/>
    </location>
</feature>
<evidence type="ECO:0000256" key="2">
    <source>
        <dbReference type="ARBA" id="ARBA00022552"/>
    </source>
</evidence>
<gene>
    <name evidence="7" type="ORF">BU16DRAFT_465236</name>
</gene>
<evidence type="ECO:0000256" key="1">
    <source>
        <dbReference type="ARBA" id="ARBA00007228"/>
    </source>
</evidence>
<dbReference type="InterPro" id="IPR047261">
    <property type="entry name" value="MRM1_MeTrfase_dom"/>
</dbReference>
<dbReference type="Gene3D" id="3.40.1280.10">
    <property type="match status" value="1"/>
</dbReference>
<dbReference type="Pfam" id="PF00588">
    <property type="entry name" value="SpoU_methylase"/>
    <property type="match status" value="1"/>
</dbReference>
<evidence type="ECO:0000313" key="7">
    <source>
        <dbReference type="EMBL" id="KAF2493172.1"/>
    </source>
</evidence>
<keyword evidence="8" id="KW-1185">Reference proteome</keyword>
<dbReference type="EMBL" id="MU004192">
    <property type="protein sequence ID" value="KAF2493172.1"/>
    <property type="molecule type" value="Genomic_DNA"/>
</dbReference>
<evidence type="ECO:0000313" key="8">
    <source>
        <dbReference type="Proteomes" id="UP000799750"/>
    </source>
</evidence>
<evidence type="ECO:0000256" key="3">
    <source>
        <dbReference type="ARBA" id="ARBA00022603"/>
    </source>
</evidence>
<dbReference type="InterPro" id="IPR047182">
    <property type="entry name" value="MRM1"/>
</dbReference>
<keyword evidence="4" id="KW-0808">Transferase</keyword>
<evidence type="ECO:0000259" key="6">
    <source>
        <dbReference type="Pfam" id="PF00588"/>
    </source>
</evidence>
<dbReference type="InterPro" id="IPR029026">
    <property type="entry name" value="tRNA_m1G_MTases_N"/>
</dbReference>
<dbReference type="PANTHER" id="PTHR46103">
    <property type="entry name" value="RRNA METHYLTRANSFERASE 1, MITOCHONDRIAL"/>
    <property type="match status" value="1"/>
</dbReference>
<keyword evidence="5" id="KW-0949">S-adenosyl-L-methionine</keyword>
<reference evidence="7" key="1">
    <citation type="journal article" date="2020" name="Stud. Mycol.">
        <title>101 Dothideomycetes genomes: a test case for predicting lifestyles and emergence of pathogens.</title>
        <authorList>
            <person name="Haridas S."/>
            <person name="Albert R."/>
            <person name="Binder M."/>
            <person name="Bloem J."/>
            <person name="Labutti K."/>
            <person name="Salamov A."/>
            <person name="Andreopoulos B."/>
            <person name="Baker S."/>
            <person name="Barry K."/>
            <person name="Bills G."/>
            <person name="Bluhm B."/>
            <person name="Cannon C."/>
            <person name="Castanera R."/>
            <person name="Culley D."/>
            <person name="Daum C."/>
            <person name="Ezra D."/>
            <person name="Gonzalez J."/>
            <person name="Henrissat B."/>
            <person name="Kuo A."/>
            <person name="Liang C."/>
            <person name="Lipzen A."/>
            <person name="Lutzoni F."/>
            <person name="Magnuson J."/>
            <person name="Mondo S."/>
            <person name="Nolan M."/>
            <person name="Ohm R."/>
            <person name="Pangilinan J."/>
            <person name="Park H.-J."/>
            <person name="Ramirez L."/>
            <person name="Alfaro M."/>
            <person name="Sun H."/>
            <person name="Tritt A."/>
            <person name="Yoshinaga Y."/>
            <person name="Zwiers L.-H."/>
            <person name="Turgeon B."/>
            <person name="Goodwin S."/>
            <person name="Spatafora J."/>
            <person name="Crous P."/>
            <person name="Grigoriev I."/>
        </authorList>
    </citation>
    <scope>NUCLEOTIDE SEQUENCE</scope>
    <source>
        <strain evidence="7">CBS 269.34</strain>
    </source>
</reference>
<dbReference type="CDD" id="cd18105">
    <property type="entry name" value="SpoU-like_MRM1"/>
    <property type="match status" value="1"/>
</dbReference>
<organism evidence="7 8">
    <name type="scientific">Lophium mytilinum</name>
    <dbReference type="NCBI Taxonomy" id="390894"/>
    <lineage>
        <taxon>Eukaryota</taxon>
        <taxon>Fungi</taxon>
        <taxon>Dikarya</taxon>
        <taxon>Ascomycota</taxon>
        <taxon>Pezizomycotina</taxon>
        <taxon>Dothideomycetes</taxon>
        <taxon>Pleosporomycetidae</taxon>
        <taxon>Mytilinidiales</taxon>
        <taxon>Mytilinidiaceae</taxon>
        <taxon>Lophium</taxon>
    </lineage>
</organism>
<dbReference type="InterPro" id="IPR001537">
    <property type="entry name" value="SpoU_MeTrfase"/>
</dbReference>